<dbReference type="AlphaFoldDB" id="D4YSS0"/>
<dbReference type="EMBL" id="ADNY01000018">
    <property type="protein sequence ID" value="EFG55821.1"/>
    <property type="molecule type" value="Genomic_DNA"/>
</dbReference>
<protein>
    <submittedName>
        <fullName evidence="1">Uncharacterized protein</fullName>
    </submittedName>
</protein>
<reference evidence="1 2" key="1">
    <citation type="submission" date="2010-04" db="EMBL/GenBank/DDBJ databases">
        <authorList>
            <person name="Muzny D."/>
            <person name="Qin X."/>
            <person name="Deng J."/>
            <person name="Jiang H."/>
            <person name="Liu Y."/>
            <person name="Qu J."/>
            <person name="Song X.-Z."/>
            <person name="Zhang L."/>
            <person name="Thornton R."/>
            <person name="Coyle M."/>
            <person name="Francisco L."/>
            <person name="Jackson L."/>
            <person name="Javaid M."/>
            <person name="Korchina V."/>
            <person name="Kovar C."/>
            <person name="Mata R."/>
            <person name="Mathew T."/>
            <person name="Ngo R."/>
            <person name="Nguyen L."/>
            <person name="Nguyen N."/>
            <person name="Okwuonu G."/>
            <person name="Ongeri F."/>
            <person name="Pham C."/>
            <person name="Simmons D."/>
            <person name="Wilczek-Boney K."/>
            <person name="Hale W."/>
            <person name="Jakkamsetti A."/>
            <person name="Pham P."/>
            <person name="Ruth R."/>
            <person name="San Lucas F."/>
            <person name="Warren J."/>
            <person name="Zhang J."/>
            <person name="Zhao Z."/>
            <person name="Zhou C."/>
            <person name="Zhu D."/>
            <person name="Lee S."/>
            <person name="Bess C."/>
            <person name="Blankenburg K."/>
            <person name="Forbes L."/>
            <person name="Fu Q."/>
            <person name="Gubbala S."/>
            <person name="Hirani K."/>
            <person name="Jayaseelan J.C."/>
            <person name="Lara F."/>
            <person name="Munidasa M."/>
            <person name="Palculict T."/>
            <person name="Patil S."/>
            <person name="Pu L.-L."/>
            <person name="Saada N."/>
            <person name="Tang L."/>
            <person name="Weissenberger G."/>
            <person name="Zhu Y."/>
            <person name="Hemphill L."/>
            <person name="Shang Y."/>
            <person name="Youmans B."/>
            <person name="Ayvaz T."/>
            <person name="Ross M."/>
            <person name="Santibanez J."/>
            <person name="Aqrawi P."/>
            <person name="Gross S."/>
            <person name="Joshi V."/>
            <person name="Fowler G."/>
            <person name="Nazareth L."/>
            <person name="Reid J."/>
            <person name="Worley K."/>
            <person name="Petrosino J."/>
            <person name="Highlander S."/>
            <person name="Gibbs R."/>
        </authorList>
    </citation>
    <scope>NUCLEOTIDE SEQUENCE [LARGE SCALE GENOMIC DNA]</scope>
    <source>
        <strain evidence="1 2">DSM 11664</strain>
    </source>
</reference>
<name>D4YSS0_9LACO</name>
<proteinExistence type="predicted"/>
<comment type="caution">
    <text evidence="1">The sequence shown here is derived from an EMBL/GenBank/DDBJ whole genome shotgun (WGS) entry which is preliminary data.</text>
</comment>
<organism evidence="1 2">
    <name type="scientific">Lactobacillus amylolyticus DSM 11664</name>
    <dbReference type="NCBI Taxonomy" id="585524"/>
    <lineage>
        <taxon>Bacteria</taxon>
        <taxon>Bacillati</taxon>
        <taxon>Bacillota</taxon>
        <taxon>Bacilli</taxon>
        <taxon>Lactobacillales</taxon>
        <taxon>Lactobacillaceae</taxon>
        <taxon>Lactobacillus</taxon>
    </lineage>
</organism>
<sequence>MVLAIQEQGVMENYYSQCSILSYKQKNYQTFLRDPGDIFIPLYIKYVKNV</sequence>
<dbReference type="Proteomes" id="UP000004069">
    <property type="component" value="Unassembled WGS sequence"/>
</dbReference>
<evidence type="ECO:0000313" key="2">
    <source>
        <dbReference type="Proteomes" id="UP000004069"/>
    </source>
</evidence>
<gene>
    <name evidence="1" type="ORF">HMPREF0493_0548</name>
</gene>
<keyword evidence="2" id="KW-1185">Reference proteome</keyword>
<accession>D4YSS0</accession>
<evidence type="ECO:0000313" key="1">
    <source>
        <dbReference type="EMBL" id="EFG55821.1"/>
    </source>
</evidence>